<dbReference type="OrthoDB" id="3052647at2759"/>
<dbReference type="EMBL" id="ML210223">
    <property type="protein sequence ID" value="TFK23195.1"/>
    <property type="molecule type" value="Genomic_DNA"/>
</dbReference>
<keyword evidence="4" id="KW-1185">Reference proteome</keyword>
<dbReference type="Proteomes" id="UP000307440">
    <property type="component" value="Unassembled WGS sequence"/>
</dbReference>
<organism evidence="3 4">
    <name type="scientific">Coprinopsis marcescibilis</name>
    <name type="common">Agaric fungus</name>
    <name type="synonym">Psathyrella marcescibilis</name>
    <dbReference type="NCBI Taxonomy" id="230819"/>
    <lineage>
        <taxon>Eukaryota</taxon>
        <taxon>Fungi</taxon>
        <taxon>Dikarya</taxon>
        <taxon>Basidiomycota</taxon>
        <taxon>Agaricomycotina</taxon>
        <taxon>Agaricomycetes</taxon>
        <taxon>Agaricomycetidae</taxon>
        <taxon>Agaricales</taxon>
        <taxon>Agaricineae</taxon>
        <taxon>Psathyrellaceae</taxon>
        <taxon>Coprinopsis</taxon>
    </lineage>
</organism>
<evidence type="ECO:0000256" key="2">
    <source>
        <dbReference type="SAM" id="Phobius"/>
    </source>
</evidence>
<reference evidence="3 4" key="1">
    <citation type="journal article" date="2019" name="Nat. Ecol. Evol.">
        <title>Megaphylogeny resolves global patterns of mushroom evolution.</title>
        <authorList>
            <person name="Varga T."/>
            <person name="Krizsan K."/>
            <person name="Foldi C."/>
            <person name="Dima B."/>
            <person name="Sanchez-Garcia M."/>
            <person name="Sanchez-Ramirez S."/>
            <person name="Szollosi G.J."/>
            <person name="Szarkandi J.G."/>
            <person name="Papp V."/>
            <person name="Albert L."/>
            <person name="Andreopoulos W."/>
            <person name="Angelini C."/>
            <person name="Antonin V."/>
            <person name="Barry K.W."/>
            <person name="Bougher N.L."/>
            <person name="Buchanan P."/>
            <person name="Buyck B."/>
            <person name="Bense V."/>
            <person name="Catcheside P."/>
            <person name="Chovatia M."/>
            <person name="Cooper J."/>
            <person name="Damon W."/>
            <person name="Desjardin D."/>
            <person name="Finy P."/>
            <person name="Geml J."/>
            <person name="Haridas S."/>
            <person name="Hughes K."/>
            <person name="Justo A."/>
            <person name="Karasinski D."/>
            <person name="Kautmanova I."/>
            <person name="Kiss B."/>
            <person name="Kocsube S."/>
            <person name="Kotiranta H."/>
            <person name="LaButti K.M."/>
            <person name="Lechner B.E."/>
            <person name="Liimatainen K."/>
            <person name="Lipzen A."/>
            <person name="Lukacs Z."/>
            <person name="Mihaltcheva S."/>
            <person name="Morgado L.N."/>
            <person name="Niskanen T."/>
            <person name="Noordeloos M.E."/>
            <person name="Ohm R.A."/>
            <person name="Ortiz-Santana B."/>
            <person name="Ovrebo C."/>
            <person name="Racz N."/>
            <person name="Riley R."/>
            <person name="Savchenko A."/>
            <person name="Shiryaev A."/>
            <person name="Soop K."/>
            <person name="Spirin V."/>
            <person name="Szebenyi C."/>
            <person name="Tomsovsky M."/>
            <person name="Tulloss R.E."/>
            <person name="Uehling J."/>
            <person name="Grigoriev I.V."/>
            <person name="Vagvolgyi C."/>
            <person name="Papp T."/>
            <person name="Martin F.M."/>
            <person name="Miettinen O."/>
            <person name="Hibbett D.S."/>
            <person name="Nagy L.G."/>
        </authorList>
    </citation>
    <scope>NUCLEOTIDE SEQUENCE [LARGE SCALE GENOMIC DNA]</scope>
    <source>
        <strain evidence="3 4">CBS 121175</strain>
    </source>
</reference>
<sequence length="444" mass="48515">MSAPRFVTFDDDHQDIQYEGNWEIDSQQYQLFTTGYVGGSQHRTSGNASLSFSFEGSAVSVFGTSRSTNATSGELNWGCLVDGQAFPPPFPRLVQNGYQYCAISNLNPKTTHTLTMNIHATNSVPFWVDSINVYPSADTTYHATLSNYSTLLTVNDSSIRYGPGWEYSPNGGLARLTGQENGFLEIEFIGTQLLWKGIALQTSTQSRATYTLDGGALVEVVIPALRENTGQYTLFETPKVPRNRHHLKAVYRGFEAPLVLNFLLIADGDIIDRDPRLLGPNLDGLHVDPFIPPSSLAQPKRAPVGAIVGGVIGAIVLLIILGLAIWYLHKRRKERKFSGHVQLEPIPFGEMFAMGPASGSHMYSTVKVDEPEDYSSNGPLTNKRSSFSSTSYTPSATGLPDNVVFAKAQLAGHRQASDPVSYHAEARLNAQILEDAVPPAYTPN</sequence>
<evidence type="ECO:0000313" key="4">
    <source>
        <dbReference type="Proteomes" id="UP000307440"/>
    </source>
</evidence>
<evidence type="ECO:0000256" key="1">
    <source>
        <dbReference type="SAM" id="MobiDB-lite"/>
    </source>
</evidence>
<dbReference type="AlphaFoldDB" id="A0A5C3KSL0"/>
<accession>A0A5C3KSL0</accession>
<gene>
    <name evidence="3" type="ORF">FA15DRAFT_695205</name>
</gene>
<feature type="transmembrane region" description="Helical" evidence="2">
    <location>
        <begin position="304"/>
        <end position="328"/>
    </location>
</feature>
<dbReference type="CDD" id="cd12087">
    <property type="entry name" value="TM_EGFR-like"/>
    <property type="match status" value="1"/>
</dbReference>
<feature type="region of interest" description="Disordered" evidence="1">
    <location>
        <begin position="369"/>
        <end position="394"/>
    </location>
</feature>
<keyword evidence="2" id="KW-0812">Transmembrane</keyword>
<feature type="compositionally biased region" description="Low complexity" evidence="1">
    <location>
        <begin position="381"/>
        <end position="394"/>
    </location>
</feature>
<dbReference type="Gene3D" id="2.60.120.260">
    <property type="entry name" value="Galactose-binding domain-like"/>
    <property type="match status" value="1"/>
</dbReference>
<evidence type="ECO:0000313" key="3">
    <source>
        <dbReference type="EMBL" id="TFK23195.1"/>
    </source>
</evidence>
<keyword evidence="2" id="KW-1133">Transmembrane helix</keyword>
<protein>
    <submittedName>
        <fullName evidence="3">Uncharacterized protein</fullName>
    </submittedName>
</protein>
<name>A0A5C3KSL0_COPMA</name>
<proteinExistence type="predicted"/>
<keyword evidence="2" id="KW-0472">Membrane</keyword>